<gene>
    <name evidence="2" type="ORF">BRAFLDRAFT_95135</name>
</gene>
<dbReference type="InParanoid" id="C3YSW9"/>
<evidence type="ECO:0000313" key="2">
    <source>
        <dbReference type="EMBL" id="EEN56633.1"/>
    </source>
</evidence>
<dbReference type="AlphaFoldDB" id="C3YSW9"/>
<organism>
    <name type="scientific">Branchiostoma floridae</name>
    <name type="common">Florida lancelet</name>
    <name type="synonym">Amphioxus</name>
    <dbReference type="NCBI Taxonomy" id="7739"/>
    <lineage>
        <taxon>Eukaryota</taxon>
        <taxon>Metazoa</taxon>
        <taxon>Chordata</taxon>
        <taxon>Cephalochordata</taxon>
        <taxon>Leptocardii</taxon>
        <taxon>Amphioxiformes</taxon>
        <taxon>Branchiostomatidae</taxon>
        <taxon>Branchiostoma</taxon>
    </lineage>
</organism>
<evidence type="ECO:0000256" key="1">
    <source>
        <dbReference type="SAM" id="MobiDB-lite"/>
    </source>
</evidence>
<feature type="compositionally biased region" description="Polar residues" evidence="1">
    <location>
        <begin position="212"/>
        <end position="228"/>
    </location>
</feature>
<proteinExistence type="predicted"/>
<reference evidence="2" key="1">
    <citation type="journal article" date="2008" name="Nature">
        <title>The amphioxus genome and the evolution of the chordate karyotype.</title>
        <authorList>
            <consortium name="US DOE Joint Genome Institute (JGI-PGF)"/>
            <person name="Putnam N.H."/>
            <person name="Butts T."/>
            <person name="Ferrier D.E.K."/>
            <person name="Furlong R.F."/>
            <person name="Hellsten U."/>
            <person name="Kawashima T."/>
            <person name="Robinson-Rechavi M."/>
            <person name="Shoguchi E."/>
            <person name="Terry A."/>
            <person name="Yu J.-K."/>
            <person name="Benito-Gutierrez E.L."/>
            <person name="Dubchak I."/>
            <person name="Garcia-Fernandez J."/>
            <person name="Gibson-Brown J.J."/>
            <person name="Grigoriev I.V."/>
            <person name="Horton A.C."/>
            <person name="de Jong P.J."/>
            <person name="Jurka J."/>
            <person name="Kapitonov V.V."/>
            <person name="Kohara Y."/>
            <person name="Kuroki Y."/>
            <person name="Lindquist E."/>
            <person name="Lucas S."/>
            <person name="Osoegawa K."/>
            <person name="Pennacchio L.A."/>
            <person name="Salamov A.A."/>
            <person name="Satou Y."/>
            <person name="Sauka-Spengler T."/>
            <person name="Schmutz J."/>
            <person name="Shin-I T."/>
            <person name="Toyoda A."/>
            <person name="Bronner-Fraser M."/>
            <person name="Fujiyama A."/>
            <person name="Holland L.Z."/>
            <person name="Holland P.W.H."/>
            <person name="Satoh N."/>
            <person name="Rokhsar D.S."/>
        </authorList>
    </citation>
    <scope>NUCLEOTIDE SEQUENCE [LARGE SCALE GENOMIC DNA]</scope>
    <source>
        <strain evidence="2">S238N-H82</strain>
        <tissue evidence="2">Testes</tissue>
    </source>
</reference>
<feature type="region of interest" description="Disordered" evidence="1">
    <location>
        <begin position="155"/>
        <end position="232"/>
    </location>
</feature>
<dbReference type="EMBL" id="GG666550">
    <property type="protein sequence ID" value="EEN56633.1"/>
    <property type="molecule type" value="Genomic_DNA"/>
</dbReference>
<accession>C3YSW9</accession>
<feature type="compositionally biased region" description="Polar residues" evidence="1">
    <location>
        <begin position="196"/>
        <end position="205"/>
    </location>
</feature>
<name>C3YSW9_BRAFL</name>
<protein>
    <submittedName>
        <fullName evidence="2">Uncharacterized protein</fullName>
    </submittedName>
</protein>
<sequence length="300" mass="33889">MERAVIWREPLLLLFTYACLRLLKTAVTYAILETWYDNIMFFRGGHTRLLSDSDPHTTGSEKRKCAYLQENWRQSLQEEASIPISRLLIHDSQSLFRKVNTPFVDTGFQQAVHEVENTARSDMQQKAYLLATVSHKPLFLSSLDGTWMWYSHNQSQSGRHVRPGPTAQRQRGGGGGGVTVRSTTLIARRHADCGNNPDSHGSPVSQGILHQPRQTASRQTPFGSQDPDSQGRVLERVRVRARRVRVKVRKRVRQGPRQPAYLQEAGKEAASLLDEYTSTQKNIQAKSAVDSIEANTNLLE</sequence>